<dbReference type="Proteomes" id="UP001459204">
    <property type="component" value="Unassembled WGS sequence"/>
</dbReference>
<keyword evidence="2 5" id="KW-0808">Transferase</keyword>
<evidence type="ECO:0000256" key="4">
    <source>
        <dbReference type="ARBA" id="ARBA00048391"/>
    </source>
</evidence>
<comment type="function">
    <text evidence="5">Methylates the class 1 translation termination release factors RF1/PrfA and RF2/PrfB on the glutamine residue of the universally conserved GGQ motif.</text>
</comment>
<dbReference type="NCBIfam" id="TIGR03534">
    <property type="entry name" value="RF_mod_PrmC"/>
    <property type="match status" value="1"/>
</dbReference>
<evidence type="ECO:0000256" key="3">
    <source>
        <dbReference type="ARBA" id="ARBA00022691"/>
    </source>
</evidence>
<accession>A0ABU9J309</accession>
<evidence type="ECO:0000259" key="6">
    <source>
        <dbReference type="Pfam" id="PF05175"/>
    </source>
</evidence>
<evidence type="ECO:0000256" key="1">
    <source>
        <dbReference type="ARBA" id="ARBA00022603"/>
    </source>
</evidence>
<dbReference type="SUPFAM" id="SSF53335">
    <property type="entry name" value="S-adenosyl-L-methionine-dependent methyltransferases"/>
    <property type="match status" value="1"/>
</dbReference>
<feature type="binding site" evidence="5">
    <location>
        <begin position="123"/>
        <end position="127"/>
    </location>
    <ligand>
        <name>S-adenosyl-L-methionine</name>
        <dbReference type="ChEBI" id="CHEBI:59789"/>
    </ligand>
</feature>
<dbReference type="EMBL" id="JBBWWT010000007">
    <property type="protein sequence ID" value="MEL1265620.1"/>
    <property type="molecule type" value="Genomic_DNA"/>
</dbReference>
<evidence type="ECO:0000259" key="7">
    <source>
        <dbReference type="Pfam" id="PF17827"/>
    </source>
</evidence>
<evidence type="ECO:0000313" key="8">
    <source>
        <dbReference type="EMBL" id="MEL1265620.1"/>
    </source>
</evidence>
<dbReference type="EC" id="2.1.1.297" evidence="5"/>
<comment type="similarity">
    <text evidence="5">Belongs to the protein N5-glutamine methyltransferase family. PrmC subfamily.</text>
</comment>
<feature type="domain" description="Release factor glutamine methyltransferase N-terminal" evidence="7">
    <location>
        <begin position="12"/>
        <end position="78"/>
    </location>
</feature>
<dbReference type="PROSITE" id="PS00092">
    <property type="entry name" value="N6_MTASE"/>
    <property type="match status" value="1"/>
</dbReference>
<dbReference type="Gene3D" id="1.10.8.10">
    <property type="entry name" value="DNA helicase RuvA subunit, C-terminal domain"/>
    <property type="match status" value="1"/>
</dbReference>
<dbReference type="RefSeq" id="WP_341726791.1">
    <property type="nucleotide sequence ID" value="NZ_JBBWWT010000007.1"/>
</dbReference>
<dbReference type="Gene3D" id="3.40.50.150">
    <property type="entry name" value="Vaccinia Virus protein VP39"/>
    <property type="match status" value="1"/>
</dbReference>
<feature type="domain" description="Methyltransferase small" evidence="6">
    <location>
        <begin position="106"/>
        <end position="196"/>
    </location>
</feature>
<evidence type="ECO:0000256" key="2">
    <source>
        <dbReference type="ARBA" id="ARBA00022679"/>
    </source>
</evidence>
<dbReference type="InterPro" id="IPR019874">
    <property type="entry name" value="RF_methyltr_PrmC"/>
</dbReference>
<dbReference type="InterPro" id="IPR004556">
    <property type="entry name" value="HemK-like"/>
</dbReference>
<dbReference type="Pfam" id="PF17827">
    <property type="entry name" value="PrmC_N"/>
    <property type="match status" value="1"/>
</dbReference>
<organism evidence="8 9">
    <name type="scientific">Pseudoxanthomonas putridarboris</name>
    <dbReference type="NCBI Taxonomy" id="752605"/>
    <lineage>
        <taxon>Bacteria</taxon>
        <taxon>Pseudomonadati</taxon>
        <taxon>Pseudomonadota</taxon>
        <taxon>Gammaproteobacteria</taxon>
        <taxon>Lysobacterales</taxon>
        <taxon>Lysobacteraceae</taxon>
        <taxon>Pseudoxanthomonas</taxon>
    </lineage>
</organism>
<proteinExistence type="inferred from homology"/>
<keyword evidence="1 5" id="KW-0489">Methyltransferase</keyword>
<dbReference type="NCBIfam" id="TIGR00536">
    <property type="entry name" value="hemK_fam"/>
    <property type="match status" value="1"/>
</dbReference>
<feature type="binding site" evidence="5">
    <location>
        <position position="146"/>
    </location>
    <ligand>
        <name>S-adenosyl-L-methionine</name>
        <dbReference type="ChEBI" id="CHEBI:59789"/>
    </ligand>
</feature>
<evidence type="ECO:0000256" key="5">
    <source>
        <dbReference type="HAMAP-Rule" id="MF_02126"/>
    </source>
</evidence>
<dbReference type="GO" id="GO:0032259">
    <property type="term" value="P:methylation"/>
    <property type="evidence" value="ECO:0007669"/>
    <property type="project" value="UniProtKB-KW"/>
</dbReference>
<keyword evidence="3 5" id="KW-0949">S-adenosyl-L-methionine</keyword>
<dbReference type="InterPro" id="IPR029063">
    <property type="entry name" value="SAM-dependent_MTases_sf"/>
</dbReference>
<keyword evidence="9" id="KW-1185">Reference proteome</keyword>
<evidence type="ECO:0000313" key="9">
    <source>
        <dbReference type="Proteomes" id="UP001459204"/>
    </source>
</evidence>
<dbReference type="InterPro" id="IPR007848">
    <property type="entry name" value="Small_mtfrase_dom"/>
</dbReference>
<dbReference type="InterPro" id="IPR002052">
    <property type="entry name" value="DNA_methylase_N6_adenine_CS"/>
</dbReference>
<dbReference type="Pfam" id="PF05175">
    <property type="entry name" value="MTS"/>
    <property type="match status" value="1"/>
</dbReference>
<dbReference type="InterPro" id="IPR050320">
    <property type="entry name" value="N5-glutamine_MTase"/>
</dbReference>
<dbReference type="InterPro" id="IPR040758">
    <property type="entry name" value="PrmC_N"/>
</dbReference>
<dbReference type="HAMAP" id="MF_02126">
    <property type="entry name" value="RF_methyltr_PrmC"/>
    <property type="match status" value="1"/>
</dbReference>
<name>A0ABU9J309_9GAMM</name>
<comment type="caution">
    <text evidence="8">The sequence shown here is derived from an EMBL/GenBank/DDBJ whole genome shotgun (WGS) entry which is preliminary data.</text>
</comment>
<dbReference type="PANTHER" id="PTHR18895:SF74">
    <property type="entry name" value="MTRF1L RELEASE FACTOR GLUTAMINE METHYLTRANSFERASE"/>
    <property type="match status" value="1"/>
</dbReference>
<gene>
    <name evidence="5 8" type="primary">prmC</name>
    <name evidence="8" type="ORF">AAD027_14770</name>
</gene>
<sequence length="282" mass="30368">MTFPLPLRLDAAVRHGAARLAGPEARHEAEHLLLHALGRDRAWLFAHGTDPMTTDQAVAFEALLARRAAGEPVAYLVGRRGFWTLDLRVTPATLIPRPETERLVELALERLPGDAPLRVADLGTGSGAIALAIASERPRARVVATDTSDDALRVAHDNAAAHGLANVEFRRGSWLAPLSGERFHLIASNPPYIAEGDPHLGQGDLRFEPAGALASGTDGLAAIREIVAAAPRCLRAGGWVLLEHGWEQGESIRALLRQAGFMDVDTAQDLEHRDRVTLGRLP</sequence>
<protein>
    <recommendedName>
        <fullName evidence="5">Release factor glutamine methyltransferase</fullName>
        <shortName evidence="5">RF MTase</shortName>
        <ecNumber evidence="5">2.1.1.297</ecNumber>
    </recommendedName>
    <alternativeName>
        <fullName evidence="5">N5-glutamine methyltransferase PrmC</fullName>
    </alternativeName>
    <alternativeName>
        <fullName evidence="5">Protein-(glutamine-N5) MTase PrmC</fullName>
    </alternativeName>
    <alternativeName>
        <fullName evidence="5">Protein-glutamine N-methyltransferase PrmC</fullName>
    </alternativeName>
</protein>
<dbReference type="CDD" id="cd02440">
    <property type="entry name" value="AdoMet_MTases"/>
    <property type="match status" value="1"/>
</dbReference>
<reference evidence="8 9" key="1">
    <citation type="submission" date="2024-04" db="EMBL/GenBank/DDBJ databases">
        <title>Draft genome sequence of Pseudoxanthomonas putridarboris WD12.</title>
        <authorList>
            <person name="Oh J."/>
        </authorList>
    </citation>
    <scope>NUCLEOTIDE SEQUENCE [LARGE SCALE GENOMIC DNA]</scope>
    <source>
        <strain evidence="8 9">WD12</strain>
    </source>
</reference>
<dbReference type="PANTHER" id="PTHR18895">
    <property type="entry name" value="HEMK METHYLTRANSFERASE"/>
    <property type="match status" value="1"/>
</dbReference>
<dbReference type="GO" id="GO:0102559">
    <property type="term" value="F:peptide chain release factor N(5)-glutamine methyltransferase activity"/>
    <property type="evidence" value="ECO:0007669"/>
    <property type="project" value="UniProtKB-EC"/>
</dbReference>
<comment type="catalytic activity">
    <reaction evidence="4 5">
        <text>L-glutaminyl-[peptide chain release factor] + S-adenosyl-L-methionine = N(5)-methyl-L-glutaminyl-[peptide chain release factor] + S-adenosyl-L-homocysteine + H(+)</text>
        <dbReference type="Rhea" id="RHEA:42896"/>
        <dbReference type="Rhea" id="RHEA-COMP:10271"/>
        <dbReference type="Rhea" id="RHEA-COMP:10272"/>
        <dbReference type="ChEBI" id="CHEBI:15378"/>
        <dbReference type="ChEBI" id="CHEBI:30011"/>
        <dbReference type="ChEBI" id="CHEBI:57856"/>
        <dbReference type="ChEBI" id="CHEBI:59789"/>
        <dbReference type="ChEBI" id="CHEBI:61891"/>
        <dbReference type="EC" id="2.1.1.297"/>
    </reaction>
</comment>
<feature type="binding site" evidence="5">
    <location>
        <begin position="189"/>
        <end position="192"/>
    </location>
    <ligand>
        <name>substrate</name>
    </ligand>
</feature>
<feature type="binding site" evidence="5">
    <location>
        <position position="174"/>
    </location>
    <ligand>
        <name>S-adenosyl-L-methionine</name>
        <dbReference type="ChEBI" id="CHEBI:59789"/>
    </ligand>
</feature>
<feature type="binding site" evidence="5">
    <location>
        <position position="189"/>
    </location>
    <ligand>
        <name>S-adenosyl-L-methionine</name>
        <dbReference type="ChEBI" id="CHEBI:59789"/>
    </ligand>
</feature>